<keyword evidence="3 4" id="KW-0413">Isomerase</keyword>
<feature type="modified residue" description="N6-(pyridoxal phosphate)lysine" evidence="4 5">
    <location>
        <position position="38"/>
    </location>
</feature>
<protein>
    <recommendedName>
        <fullName evidence="4">Alanine racemase</fullName>
        <ecNumber evidence="4">5.1.1.1</ecNumber>
    </recommendedName>
</protein>
<dbReference type="Gene3D" id="3.20.20.10">
    <property type="entry name" value="Alanine racemase"/>
    <property type="match status" value="1"/>
</dbReference>
<evidence type="ECO:0000256" key="4">
    <source>
        <dbReference type="HAMAP-Rule" id="MF_01201"/>
    </source>
</evidence>
<dbReference type="PANTHER" id="PTHR30511">
    <property type="entry name" value="ALANINE RACEMASE"/>
    <property type="match status" value="1"/>
</dbReference>
<dbReference type="HAMAP" id="MF_01201">
    <property type="entry name" value="Ala_racemase"/>
    <property type="match status" value="1"/>
</dbReference>
<evidence type="ECO:0000313" key="9">
    <source>
        <dbReference type="Proteomes" id="UP000294743"/>
    </source>
</evidence>
<keyword evidence="2 4" id="KW-0663">Pyridoxal phosphate</keyword>
<dbReference type="GO" id="GO:0009252">
    <property type="term" value="P:peptidoglycan biosynthetic process"/>
    <property type="evidence" value="ECO:0007669"/>
    <property type="project" value="TreeGrafter"/>
</dbReference>
<sequence length="384" mass="43189">MLQSKKRTWVEIDENKIVHNYHVMDKHIHDTKIMAVVKADAYHHGDVKVASLLENEGCDFFAVSSVDEAVRLRQNGIKANILILGFTPSEHFHYLHELDIVQCVFSTEFAQTLNTYATTQNVKIRVHIKVDTGMGRIGFPCLDDNYHIDEVKAVYTCDHLEVEGVFSHFSVADTFDRDDDEAYTFHQIELYERVLQDLAVANLPVKIKHIQNSYGAINYPNLPYDYARIGILLLGNTSDDAQPLKVPCDLEPVLTWKAQISCVKQVKAGTYIGYGRNYQATSDIQVATVACGYADGLNRNASHKGLQVLVKGKRCTIIGNICMDQFMIDATGLDVHCEDEVTIVGIDGDEVIKIDELSRAANTINNESFTLLASRVPRFYIKKD</sequence>
<dbReference type="GO" id="GO:0008784">
    <property type="term" value="F:alanine racemase activity"/>
    <property type="evidence" value="ECO:0007669"/>
    <property type="project" value="UniProtKB-UniRule"/>
</dbReference>
<evidence type="ECO:0000256" key="2">
    <source>
        <dbReference type="ARBA" id="ARBA00022898"/>
    </source>
</evidence>
<dbReference type="PANTHER" id="PTHR30511:SF0">
    <property type="entry name" value="ALANINE RACEMASE, CATABOLIC-RELATED"/>
    <property type="match status" value="1"/>
</dbReference>
<comment type="catalytic activity">
    <reaction evidence="4">
        <text>L-alanine = D-alanine</text>
        <dbReference type="Rhea" id="RHEA:20249"/>
        <dbReference type="ChEBI" id="CHEBI:57416"/>
        <dbReference type="ChEBI" id="CHEBI:57972"/>
        <dbReference type="EC" id="5.1.1.1"/>
    </reaction>
</comment>
<comment type="pathway">
    <text evidence="4">Amino-acid biosynthesis; D-alanine biosynthesis; D-alanine from L-alanine: step 1/1.</text>
</comment>
<proteinExistence type="inferred from homology"/>
<comment type="function">
    <text evidence="4">Catalyzes the interconversion of L-alanine and D-alanine. May also act on other amino acids.</text>
</comment>
<dbReference type="Pfam" id="PF01168">
    <property type="entry name" value="Ala_racemase_N"/>
    <property type="match status" value="1"/>
</dbReference>
<evidence type="ECO:0000259" key="7">
    <source>
        <dbReference type="SMART" id="SM01005"/>
    </source>
</evidence>
<dbReference type="SMART" id="SM01005">
    <property type="entry name" value="Ala_racemase_C"/>
    <property type="match status" value="1"/>
</dbReference>
<dbReference type="UniPathway" id="UPA00042">
    <property type="reaction ID" value="UER00497"/>
</dbReference>
<dbReference type="EMBL" id="SODD01000051">
    <property type="protein sequence ID" value="TDW12643.1"/>
    <property type="molecule type" value="Genomic_DNA"/>
</dbReference>
<evidence type="ECO:0000313" key="8">
    <source>
        <dbReference type="EMBL" id="TDW12643.1"/>
    </source>
</evidence>
<comment type="caution">
    <text evidence="8">The sequence shown here is derived from an EMBL/GenBank/DDBJ whole genome shotgun (WGS) entry which is preliminary data.</text>
</comment>
<dbReference type="EC" id="5.1.1.1" evidence="4"/>
<dbReference type="SUPFAM" id="SSF50621">
    <property type="entry name" value="Alanine racemase C-terminal domain-like"/>
    <property type="match status" value="1"/>
</dbReference>
<dbReference type="PRINTS" id="PR00992">
    <property type="entry name" value="ALARACEMASE"/>
</dbReference>
<dbReference type="FunFam" id="3.20.20.10:FF:000002">
    <property type="entry name" value="Alanine racemase"/>
    <property type="match status" value="1"/>
</dbReference>
<reference evidence="8 9" key="1">
    <citation type="submission" date="2019-03" db="EMBL/GenBank/DDBJ databases">
        <title>Genomic Encyclopedia of Type Strains, Phase IV (KMG-IV): sequencing the most valuable type-strain genomes for metagenomic binning, comparative biology and taxonomic classification.</title>
        <authorList>
            <person name="Goeker M."/>
        </authorList>
    </citation>
    <scope>NUCLEOTIDE SEQUENCE [LARGE SCALE GENOMIC DNA]</scope>
    <source>
        <strain evidence="8 9">DSM 28867</strain>
    </source>
</reference>
<evidence type="ECO:0000256" key="5">
    <source>
        <dbReference type="PIRSR" id="PIRSR600821-50"/>
    </source>
</evidence>
<dbReference type="InterPro" id="IPR011079">
    <property type="entry name" value="Ala_racemase_C"/>
</dbReference>
<dbReference type="GO" id="GO:0030170">
    <property type="term" value="F:pyridoxal phosphate binding"/>
    <property type="evidence" value="ECO:0007669"/>
    <property type="project" value="UniProtKB-UniRule"/>
</dbReference>
<evidence type="ECO:0000256" key="1">
    <source>
        <dbReference type="ARBA" id="ARBA00001933"/>
    </source>
</evidence>
<dbReference type="AlphaFoldDB" id="A0A4R7Z8S7"/>
<feature type="active site" description="Proton acceptor; specific for D-alanine" evidence="4">
    <location>
        <position position="38"/>
    </location>
</feature>
<feature type="domain" description="Alanine racemase C-terminal" evidence="7">
    <location>
        <begin position="253"/>
        <end position="381"/>
    </location>
</feature>
<dbReference type="SUPFAM" id="SSF51419">
    <property type="entry name" value="PLP-binding barrel"/>
    <property type="match status" value="1"/>
</dbReference>
<organism evidence="8 9">
    <name type="scientific">Breznakia blatticola</name>
    <dbReference type="NCBI Taxonomy" id="1754012"/>
    <lineage>
        <taxon>Bacteria</taxon>
        <taxon>Bacillati</taxon>
        <taxon>Bacillota</taxon>
        <taxon>Erysipelotrichia</taxon>
        <taxon>Erysipelotrichales</taxon>
        <taxon>Erysipelotrichaceae</taxon>
        <taxon>Breznakia</taxon>
    </lineage>
</organism>
<keyword evidence="9" id="KW-1185">Reference proteome</keyword>
<comment type="cofactor">
    <cofactor evidence="1 4 5">
        <name>pyridoxal 5'-phosphate</name>
        <dbReference type="ChEBI" id="CHEBI:597326"/>
    </cofactor>
</comment>
<accession>A0A4R7Z8S7</accession>
<dbReference type="InterPro" id="IPR000821">
    <property type="entry name" value="Ala_racemase"/>
</dbReference>
<dbReference type="InterPro" id="IPR001608">
    <property type="entry name" value="Ala_racemase_N"/>
</dbReference>
<dbReference type="Gene3D" id="2.40.37.10">
    <property type="entry name" value="Lyase, Ornithine Decarboxylase, Chain A, domain 1"/>
    <property type="match status" value="1"/>
</dbReference>
<evidence type="ECO:0000256" key="6">
    <source>
        <dbReference type="PIRSR" id="PIRSR600821-52"/>
    </source>
</evidence>
<feature type="binding site" evidence="4 6">
    <location>
        <position position="323"/>
    </location>
    <ligand>
        <name>substrate</name>
    </ligand>
</feature>
<feature type="active site" description="Proton acceptor; specific for L-alanine" evidence="4">
    <location>
        <position position="274"/>
    </location>
</feature>
<gene>
    <name evidence="8" type="ORF">EDD63_15112</name>
</gene>
<dbReference type="Proteomes" id="UP000294743">
    <property type="component" value="Unassembled WGS sequence"/>
</dbReference>
<dbReference type="InterPro" id="IPR029066">
    <property type="entry name" value="PLP-binding_barrel"/>
</dbReference>
<name>A0A4R7Z8S7_9FIRM</name>
<feature type="binding site" evidence="4 6">
    <location>
        <position position="136"/>
    </location>
    <ligand>
        <name>substrate</name>
    </ligand>
</feature>
<dbReference type="GO" id="GO:0030632">
    <property type="term" value="P:D-alanine biosynthetic process"/>
    <property type="evidence" value="ECO:0007669"/>
    <property type="project" value="UniProtKB-UniRule"/>
</dbReference>
<dbReference type="Pfam" id="PF00842">
    <property type="entry name" value="Ala_racemase_C"/>
    <property type="match status" value="1"/>
</dbReference>
<dbReference type="RefSeq" id="WP_243833768.1">
    <property type="nucleotide sequence ID" value="NZ_SODD01000051.1"/>
</dbReference>
<dbReference type="NCBIfam" id="TIGR00492">
    <property type="entry name" value="alr"/>
    <property type="match status" value="1"/>
</dbReference>
<comment type="similarity">
    <text evidence="4">Belongs to the alanine racemase family.</text>
</comment>
<dbReference type="GO" id="GO:0005829">
    <property type="term" value="C:cytosol"/>
    <property type="evidence" value="ECO:0007669"/>
    <property type="project" value="TreeGrafter"/>
</dbReference>
<dbReference type="InterPro" id="IPR009006">
    <property type="entry name" value="Ala_racemase/Decarboxylase_C"/>
</dbReference>
<evidence type="ECO:0000256" key="3">
    <source>
        <dbReference type="ARBA" id="ARBA00023235"/>
    </source>
</evidence>
<dbReference type="CDD" id="cd00430">
    <property type="entry name" value="PLPDE_III_AR"/>
    <property type="match status" value="1"/>
</dbReference>